<dbReference type="Proteomes" id="UP000625711">
    <property type="component" value="Unassembled WGS sequence"/>
</dbReference>
<dbReference type="OrthoDB" id="8251691at2759"/>
<reference evidence="1" key="1">
    <citation type="submission" date="2020-08" db="EMBL/GenBank/DDBJ databases">
        <title>Genome sequencing and assembly of the red palm weevil Rhynchophorus ferrugineus.</title>
        <authorList>
            <person name="Dias G.B."/>
            <person name="Bergman C.M."/>
            <person name="Manee M."/>
        </authorList>
    </citation>
    <scope>NUCLEOTIDE SEQUENCE</scope>
    <source>
        <strain evidence="1">AA-2017</strain>
        <tissue evidence="1">Whole larva</tissue>
    </source>
</reference>
<keyword evidence="2" id="KW-1185">Reference proteome</keyword>
<dbReference type="EMBL" id="JAACXV010014559">
    <property type="protein sequence ID" value="KAF7266169.1"/>
    <property type="molecule type" value="Genomic_DNA"/>
</dbReference>
<protein>
    <submittedName>
        <fullName evidence="1">Uncharacterized protein</fullName>
    </submittedName>
</protein>
<sequence>MLNEGVLIKVQFIQNCSISNILDIVTGLVEVVKQENNRSTPLSHVGKSPLYFVLLNKFGVSALVMLFIRCEYLFSSDTVTESQQNDWLKFLGSWSKHADIVSKVAVPLETIPELTFTKHVNRFQSFGEDQRAPLKKHFVDVHVSN</sequence>
<gene>
    <name evidence="1" type="ORF">GWI33_020452</name>
</gene>
<evidence type="ECO:0000313" key="1">
    <source>
        <dbReference type="EMBL" id="KAF7266169.1"/>
    </source>
</evidence>
<proteinExistence type="predicted"/>
<evidence type="ECO:0000313" key="2">
    <source>
        <dbReference type="Proteomes" id="UP000625711"/>
    </source>
</evidence>
<dbReference type="AlphaFoldDB" id="A0A834HQJ0"/>
<accession>A0A834HQJ0</accession>
<name>A0A834HQJ0_RHYFE</name>
<comment type="caution">
    <text evidence="1">The sequence shown here is derived from an EMBL/GenBank/DDBJ whole genome shotgun (WGS) entry which is preliminary data.</text>
</comment>
<organism evidence="1 2">
    <name type="scientific">Rhynchophorus ferrugineus</name>
    <name type="common">Red palm weevil</name>
    <name type="synonym">Curculio ferrugineus</name>
    <dbReference type="NCBI Taxonomy" id="354439"/>
    <lineage>
        <taxon>Eukaryota</taxon>
        <taxon>Metazoa</taxon>
        <taxon>Ecdysozoa</taxon>
        <taxon>Arthropoda</taxon>
        <taxon>Hexapoda</taxon>
        <taxon>Insecta</taxon>
        <taxon>Pterygota</taxon>
        <taxon>Neoptera</taxon>
        <taxon>Endopterygota</taxon>
        <taxon>Coleoptera</taxon>
        <taxon>Polyphaga</taxon>
        <taxon>Cucujiformia</taxon>
        <taxon>Curculionidae</taxon>
        <taxon>Dryophthorinae</taxon>
        <taxon>Rhynchophorus</taxon>
    </lineage>
</organism>